<dbReference type="GO" id="GO:0003735">
    <property type="term" value="F:structural constituent of ribosome"/>
    <property type="evidence" value="ECO:0007669"/>
    <property type="project" value="InterPro"/>
</dbReference>
<comment type="similarity">
    <text evidence="1">Belongs to the bacterial ribosomal protein bL35 family.</text>
</comment>
<dbReference type="InterPro" id="IPR018265">
    <property type="entry name" value="Ribosomal_bL35_CS"/>
</dbReference>
<evidence type="ECO:0000313" key="4">
    <source>
        <dbReference type="EMBL" id="BBD14141.1"/>
    </source>
</evidence>
<accession>A0A348AYS3</accession>
<evidence type="ECO:0000256" key="2">
    <source>
        <dbReference type="ARBA" id="ARBA00022980"/>
    </source>
</evidence>
<dbReference type="Gene3D" id="4.10.410.60">
    <property type="match status" value="1"/>
</dbReference>
<keyword evidence="4" id="KW-0496">Mitochondrion</keyword>
<evidence type="ECO:0000256" key="1">
    <source>
        <dbReference type="ARBA" id="ARBA00006598"/>
    </source>
</evidence>
<keyword evidence="3" id="KW-0687">Ribonucleoprotein</keyword>
<dbReference type="EMBL" id="LC369600">
    <property type="protein sequence ID" value="BBD14141.1"/>
    <property type="molecule type" value="Genomic_DNA"/>
</dbReference>
<dbReference type="GO" id="GO:0005840">
    <property type="term" value="C:ribosome"/>
    <property type="evidence" value="ECO:0007669"/>
    <property type="project" value="UniProtKB-KW"/>
</dbReference>
<name>A0A348AYS3_9EUKA</name>
<sequence>MYKCFIMKSKKAVLKRFVKSSSNKVSHRPSCSGHLLRNKSKRRNSKLKLVSSADFRRIFVLLG</sequence>
<dbReference type="InterPro" id="IPR037229">
    <property type="entry name" value="Ribosomal_bL35_sf"/>
</dbReference>
<geneLocation type="mitochondrion" evidence="4"/>
<proteinExistence type="inferred from homology"/>
<gene>
    <name evidence="4" type="primary">rpl35</name>
</gene>
<keyword evidence="2 4" id="KW-0689">Ribosomal protein</keyword>
<dbReference type="AlphaFoldDB" id="A0A348AYS3"/>
<organism evidence="4">
    <name type="scientific">Ophirina amphinema</name>
    <dbReference type="NCBI Taxonomy" id="2108040"/>
    <lineage>
        <taxon>Eukaryota</taxon>
        <taxon>Discoba</taxon>
        <taxon>Jakobida</taxon>
        <taxon>Ophirinina</taxon>
        <taxon>Ophirinidae</taxon>
        <taxon>Ophirina</taxon>
    </lineage>
</organism>
<dbReference type="InterPro" id="IPR021137">
    <property type="entry name" value="Ribosomal_bL35-like"/>
</dbReference>
<dbReference type="GO" id="GO:1990904">
    <property type="term" value="C:ribonucleoprotein complex"/>
    <property type="evidence" value="ECO:0007669"/>
    <property type="project" value="UniProtKB-KW"/>
</dbReference>
<dbReference type="Pfam" id="PF01632">
    <property type="entry name" value="Ribosomal_L35p"/>
    <property type="match status" value="1"/>
</dbReference>
<reference evidence="4" key="1">
    <citation type="journal article" date="2018" name="Sci. Rep.">
        <title>Ophirina amphinema n. gen., n. sp., a New Deeply Branching Discobid with Phylogenetic Affinity to Jakobids.</title>
        <authorList>
            <person name="Yabuki A."/>
            <person name="Gyaltshen Y."/>
            <person name="Heiss A.A."/>
            <person name="Fujikura K."/>
            <person name="Kim E."/>
        </authorList>
    </citation>
    <scope>NUCLEOTIDE SEQUENCE</scope>
    <source>
        <strain evidence="4">JB</strain>
    </source>
</reference>
<dbReference type="GO" id="GO:0006412">
    <property type="term" value="P:translation"/>
    <property type="evidence" value="ECO:0007669"/>
    <property type="project" value="InterPro"/>
</dbReference>
<dbReference type="PROSITE" id="PS00936">
    <property type="entry name" value="RIBOSOMAL_L35"/>
    <property type="match status" value="1"/>
</dbReference>
<dbReference type="SUPFAM" id="SSF143034">
    <property type="entry name" value="L35p-like"/>
    <property type="match status" value="1"/>
</dbReference>
<evidence type="ECO:0000256" key="3">
    <source>
        <dbReference type="ARBA" id="ARBA00023274"/>
    </source>
</evidence>
<protein>
    <submittedName>
        <fullName evidence="4">Ribosomal protein L35</fullName>
    </submittedName>
</protein>